<evidence type="ECO:0000313" key="2">
    <source>
        <dbReference type="EMBL" id="PAD21634.1"/>
    </source>
</evidence>
<dbReference type="SUPFAM" id="SSF55729">
    <property type="entry name" value="Acyl-CoA N-acyltransferases (Nat)"/>
    <property type="match status" value="1"/>
</dbReference>
<dbReference type="Pfam" id="PF00583">
    <property type="entry name" value="Acetyltransf_1"/>
    <property type="match status" value="1"/>
</dbReference>
<dbReference type="Proteomes" id="UP000216013">
    <property type="component" value="Unassembled WGS sequence"/>
</dbReference>
<proteinExistence type="predicted"/>
<name>A0A268ABY3_9BACI</name>
<accession>A0A268ABY3</accession>
<gene>
    <name evidence="2" type="ORF">CHH64_07345</name>
</gene>
<dbReference type="PANTHER" id="PTHR43259:SF1">
    <property type="entry name" value="N-ACETYLTRANSFERASE DOMAIN-CONTAINING PROTEIN"/>
    <property type="match status" value="1"/>
</dbReference>
<feature type="domain" description="N-acetyltransferase" evidence="1">
    <location>
        <begin position="18"/>
        <end position="170"/>
    </location>
</feature>
<dbReference type="InterPro" id="IPR000182">
    <property type="entry name" value="GNAT_dom"/>
</dbReference>
<dbReference type="GO" id="GO:0016747">
    <property type="term" value="F:acyltransferase activity, transferring groups other than amino-acyl groups"/>
    <property type="evidence" value="ECO:0007669"/>
    <property type="project" value="InterPro"/>
</dbReference>
<protein>
    <recommendedName>
        <fullName evidence="1">N-acetyltransferase domain-containing protein</fullName>
    </recommendedName>
</protein>
<comment type="caution">
    <text evidence="2">The sequence shown here is derived from an EMBL/GenBank/DDBJ whole genome shotgun (WGS) entry which is preliminary data.</text>
</comment>
<dbReference type="InterPro" id="IPR052829">
    <property type="entry name" value="N-acetyltransferase_domain"/>
</dbReference>
<dbReference type="EMBL" id="NPBV01000008">
    <property type="protein sequence ID" value="PAD21634.1"/>
    <property type="molecule type" value="Genomic_DNA"/>
</dbReference>
<dbReference type="AlphaFoldDB" id="A0A268ABY3"/>
<dbReference type="InterPro" id="IPR016181">
    <property type="entry name" value="Acyl_CoA_acyltransferase"/>
</dbReference>
<reference evidence="2 3" key="1">
    <citation type="submission" date="2017-07" db="EMBL/GenBank/DDBJ databases">
        <title>Isolation and whole genome analysis of endospore-forming bacteria from heroin.</title>
        <authorList>
            <person name="Kalinowski J."/>
            <person name="Ahrens B."/>
            <person name="Al-Dilaimi A."/>
            <person name="Winkler A."/>
            <person name="Wibberg D."/>
            <person name="Schleenbecker U."/>
            <person name="Ruckert C."/>
            <person name="Wolfel R."/>
            <person name="Grass G."/>
        </authorList>
    </citation>
    <scope>NUCLEOTIDE SEQUENCE [LARGE SCALE GENOMIC DNA]</scope>
    <source>
        <strain evidence="2 3">7528</strain>
    </source>
</reference>
<dbReference type="Gene3D" id="3.40.630.30">
    <property type="match status" value="1"/>
</dbReference>
<evidence type="ECO:0000259" key="1">
    <source>
        <dbReference type="PROSITE" id="PS51186"/>
    </source>
</evidence>
<evidence type="ECO:0000313" key="3">
    <source>
        <dbReference type="Proteomes" id="UP000216013"/>
    </source>
</evidence>
<organism evidence="2 3">
    <name type="scientific">Terribacillus saccharophilus</name>
    <dbReference type="NCBI Taxonomy" id="361277"/>
    <lineage>
        <taxon>Bacteria</taxon>
        <taxon>Bacillati</taxon>
        <taxon>Bacillota</taxon>
        <taxon>Bacilli</taxon>
        <taxon>Bacillales</taxon>
        <taxon>Bacillaceae</taxon>
        <taxon>Terribacillus</taxon>
    </lineage>
</organism>
<dbReference type="PANTHER" id="PTHR43259">
    <property type="entry name" value="SPT10P"/>
    <property type="match status" value="1"/>
</dbReference>
<dbReference type="CDD" id="cd04301">
    <property type="entry name" value="NAT_SF"/>
    <property type="match status" value="1"/>
</dbReference>
<dbReference type="PROSITE" id="PS51186">
    <property type="entry name" value="GNAT"/>
    <property type="match status" value="1"/>
</dbReference>
<sequence>MVKSSEDLLVRRSEIMQTELRKMTEDDFDKYIEEFIPDYAKDLTDNFLLPADLALEESKQLMDSLLPDKQESDSQSVYNIYSIEEEKNIGVIWYNIQPDSKKVFIYHILVYEDFRKKGYATRVLQQLESDMKARGITSLGLSVFGNNSGAYNLYKKLGYNTASISMGKTL</sequence>